<dbReference type="OrthoDB" id="10340904at2759"/>
<protein>
    <submittedName>
        <fullName evidence="2">Kidney androgen regulated protein</fullName>
    </submittedName>
</protein>
<feature type="chain" id="PRO_5039909519" evidence="1">
    <location>
        <begin position="19"/>
        <end position="120"/>
    </location>
</feature>
<evidence type="ECO:0000313" key="4">
    <source>
        <dbReference type="RGD" id="2947"/>
    </source>
</evidence>
<feature type="signal peptide" evidence="1">
    <location>
        <begin position="1"/>
        <end position="18"/>
    </location>
</feature>
<keyword evidence="1" id="KW-0732">Signal</keyword>
<dbReference type="EMBL" id="CH473964">
    <property type="protein sequence ID" value="EDM01663.1"/>
    <property type="molecule type" value="Genomic_DNA"/>
</dbReference>
<dbReference type="InterPro" id="IPR028062">
    <property type="entry name" value="KAR_prot"/>
</dbReference>
<gene>
    <name evidence="2 4" type="primary">Kap</name>
    <name evidence="2" type="ORF">rCG_29548</name>
</gene>
<dbReference type="AlphaFoldDB" id="A6IMC6"/>
<dbReference type="KEGG" id="rno:24937"/>
<name>A6IMC6_RAT</name>
<dbReference type="RefSeq" id="NP_434689.1">
    <property type="nucleotide sequence ID" value="NM_052802.2"/>
</dbReference>
<evidence type="ECO:0000313" key="2">
    <source>
        <dbReference type="EMBL" id="EDM01663.1"/>
    </source>
</evidence>
<dbReference type="OMA" id="MICKVLV"/>
<dbReference type="GeneID" id="24937"/>
<organism evidence="2 3">
    <name type="scientific">Rattus norvegicus</name>
    <name type="common">Rat</name>
    <dbReference type="NCBI Taxonomy" id="10116"/>
    <lineage>
        <taxon>Eukaryota</taxon>
        <taxon>Metazoa</taxon>
        <taxon>Chordata</taxon>
        <taxon>Craniata</taxon>
        <taxon>Vertebrata</taxon>
        <taxon>Euteleostomi</taxon>
        <taxon>Mammalia</taxon>
        <taxon>Eutheria</taxon>
        <taxon>Euarchontoglires</taxon>
        <taxon>Glires</taxon>
        <taxon>Rodentia</taxon>
        <taxon>Myomorpha</taxon>
        <taxon>Muroidea</taxon>
        <taxon>Muridae</taxon>
        <taxon>Murinae</taxon>
        <taxon>Rattus</taxon>
    </lineage>
</organism>
<proteinExistence type="predicted"/>
<dbReference type="RGD" id="2947">
    <property type="gene designation" value="Kap"/>
</dbReference>
<dbReference type="Proteomes" id="UP000234681">
    <property type="component" value="Chromosome 4"/>
</dbReference>
<evidence type="ECO:0000313" key="3">
    <source>
        <dbReference type="Proteomes" id="UP000234681"/>
    </source>
</evidence>
<evidence type="ECO:0000256" key="1">
    <source>
        <dbReference type="SAM" id="SignalP"/>
    </source>
</evidence>
<accession>A6IMC6</accession>
<dbReference type="CTD" id="16483"/>
<sequence length="120" mass="13199">MMICKVLVITVFCVLTVAFPSLDIDSINEELQDSIFDILNSTSDFQLASYEPSTSPPEDSTYQESNTDFMQTTYSKSIQISELSNGAETVSSSFLEEVTETSESTVEFPLAETTTFSSTS</sequence>
<dbReference type="Pfam" id="PF15222">
    <property type="entry name" value="KAR"/>
    <property type="match status" value="1"/>
</dbReference>
<reference evidence="2 3" key="1">
    <citation type="submission" date="2005-09" db="EMBL/GenBank/DDBJ databases">
        <authorList>
            <person name="Mural R.J."/>
            <person name="Li P.W."/>
            <person name="Adams M.D."/>
            <person name="Amanatides P.G."/>
            <person name="Baden-Tillson H."/>
            <person name="Barnstead M."/>
            <person name="Chin S.H."/>
            <person name="Dew I."/>
            <person name="Evans C.A."/>
            <person name="Ferriera S."/>
            <person name="Flanigan M."/>
            <person name="Fosler C."/>
            <person name="Glodek A."/>
            <person name="Gu Z."/>
            <person name="Holt R.A."/>
            <person name="Jennings D."/>
            <person name="Kraft C.L."/>
            <person name="Lu F."/>
            <person name="Nguyen T."/>
            <person name="Nusskern D.R."/>
            <person name="Pfannkoch C.M."/>
            <person name="Sitter C."/>
            <person name="Sutton G.G."/>
            <person name="Venter J.C."/>
            <person name="Wang Z."/>
            <person name="Woodage T."/>
            <person name="Zheng X.H."/>
            <person name="Zhong F."/>
        </authorList>
    </citation>
    <scope>NUCLEOTIDE SEQUENCE [LARGE SCALE GENOMIC DNA]</scope>
    <source>
        <strain>BN</strain>
        <strain evidence="3">Sprague-Dawley</strain>
    </source>
</reference>